<dbReference type="STRING" id="45071.Lpar_3354"/>
<evidence type="ECO:0008006" key="4">
    <source>
        <dbReference type="Google" id="ProtNLM"/>
    </source>
</evidence>
<proteinExistence type="predicted"/>
<evidence type="ECO:0000313" key="3">
    <source>
        <dbReference type="Proteomes" id="UP000095229"/>
    </source>
</evidence>
<gene>
    <name evidence="2" type="ORF">lpari_02743</name>
</gene>
<keyword evidence="1" id="KW-0732">Signal</keyword>
<evidence type="ECO:0000256" key="1">
    <source>
        <dbReference type="SAM" id="SignalP"/>
    </source>
</evidence>
<feature type="chain" id="PRO_5009179581" description="Cysteine protease" evidence="1">
    <location>
        <begin position="27"/>
        <end position="363"/>
    </location>
</feature>
<dbReference type="InterPro" id="IPR038765">
    <property type="entry name" value="Papain-like_cys_pep_sf"/>
</dbReference>
<dbReference type="EMBL" id="LSOG01000069">
    <property type="protein sequence ID" value="OEH46404.1"/>
    <property type="molecule type" value="Genomic_DNA"/>
</dbReference>
<dbReference type="AlphaFoldDB" id="A0A1E5JPD7"/>
<dbReference type="RefSeq" id="WP_058518929.1">
    <property type="nucleotide sequence ID" value="NZ_CAAAIE010000001.1"/>
</dbReference>
<comment type="caution">
    <text evidence="2">The sequence shown here is derived from an EMBL/GenBank/DDBJ whole genome shotgun (WGS) entry which is preliminary data.</text>
</comment>
<dbReference type="CDD" id="cd02619">
    <property type="entry name" value="Peptidase_C1"/>
    <property type="match status" value="1"/>
</dbReference>
<dbReference type="Gene3D" id="3.90.70.10">
    <property type="entry name" value="Cysteine proteinases"/>
    <property type="match status" value="1"/>
</dbReference>
<dbReference type="OrthoDB" id="3648721at2"/>
<dbReference type="SUPFAM" id="SSF54001">
    <property type="entry name" value="Cysteine proteinases"/>
    <property type="match status" value="1"/>
</dbReference>
<sequence length="363" mass="40185">MDLTKFTIKSMQILVFAALVIQGAYAHQDVTVVGTLKQTLQQAPAHLSHDSLVKDKKSIQLLQVHLSDEAKNLLATRAQDALAHTQQFAYTSANNAALLIPNNVKLGMNNVPVLDQGIHGTCVTFAVTAALDATMFKGDYISQLCNLQLGSYLEKHGYGLSGWDGSYASYVIDQMEQYGIVNKVKQLKFGCGGLKNYPTYTEHDPASFMDPEIFNSLSESIFGKEVNWSDVFQKTDPEKNLNDVKQALSSGDRLVFAVLLPRTDLGSVGAVGKYKTWMYTDTWVLTPEIIADVDYVEAAHEMVITGYDDNAVAVDNHGVKHKGLLFLRNSWGTSVGDDGEFYMSYDYFKLLSFDITRFSRASI</sequence>
<protein>
    <recommendedName>
        <fullName evidence="4">Cysteine protease</fullName>
    </recommendedName>
</protein>
<evidence type="ECO:0000313" key="2">
    <source>
        <dbReference type="EMBL" id="OEH46404.1"/>
    </source>
</evidence>
<dbReference type="PATRIC" id="fig|45071.6.peg.3616"/>
<keyword evidence="3" id="KW-1185">Reference proteome</keyword>
<feature type="signal peptide" evidence="1">
    <location>
        <begin position="1"/>
        <end position="26"/>
    </location>
</feature>
<dbReference type="Proteomes" id="UP000095229">
    <property type="component" value="Unassembled WGS sequence"/>
</dbReference>
<organism evidence="2 3">
    <name type="scientific">Legionella parisiensis</name>
    <dbReference type="NCBI Taxonomy" id="45071"/>
    <lineage>
        <taxon>Bacteria</taxon>
        <taxon>Pseudomonadati</taxon>
        <taxon>Pseudomonadota</taxon>
        <taxon>Gammaproteobacteria</taxon>
        <taxon>Legionellales</taxon>
        <taxon>Legionellaceae</taxon>
        <taxon>Legionella</taxon>
    </lineage>
</organism>
<accession>A0A1E5JPD7</accession>
<reference evidence="2 3" key="1">
    <citation type="submission" date="2016-02" db="EMBL/GenBank/DDBJ databases">
        <title>Secondary metabolites in Legionella.</title>
        <authorList>
            <person name="Tobias N.J."/>
            <person name="Bode H.B."/>
        </authorList>
    </citation>
    <scope>NUCLEOTIDE SEQUENCE [LARGE SCALE GENOMIC DNA]</scope>
    <source>
        <strain evidence="2 3">DSM 19216</strain>
    </source>
</reference>
<name>A0A1E5JPD7_9GAMM</name>